<protein>
    <submittedName>
        <fullName evidence="2">Ureidoglycolate lyase</fullName>
        <ecNumber evidence="2">4.3.2.3</ecNumber>
    </submittedName>
</protein>
<sequence>MLHFLSDSNPPQKGDLTIVSFRDFYAFEQHVKTCRAKRGLDMIPQWYDQPVFYFSNAQSIVGDGASITAPQGCEELDYELELGIVIGKTGRNIAPENAWEHIAGFTIINDFSARDLQRQEMAVGLGPSKGKDFATAVGPKLIPLSDLRDRIDSEGRIDLSMTATVNGKVLSQGNAKTMYFTWPQIVAHASRDVTLVEGELLGSGTVGTGCILELGPENTGGWLKPGDVIELTIEELGTLKNTII</sequence>
<dbReference type="GO" id="GO:0050385">
    <property type="term" value="F:ureidoglycolate lyase activity"/>
    <property type="evidence" value="ECO:0007669"/>
    <property type="project" value="UniProtKB-EC"/>
</dbReference>
<accession>A0A5B9PDC4</accession>
<keyword evidence="3" id="KW-1185">Reference proteome</keyword>
<dbReference type="KEGG" id="mff:MFFC18_30910"/>
<evidence type="ECO:0000259" key="1">
    <source>
        <dbReference type="Pfam" id="PF01557"/>
    </source>
</evidence>
<organism evidence="2 3">
    <name type="scientific">Mariniblastus fucicola</name>
    <dbReference type="NCBI Taxonomy" id="980251"/>
    <lineage>
        <taxon>Bacteria</taxon>
        <taxon>Pseudomonadati</taxon>
        <taxon>Planctomycetota</taxon>
        <taxon>Planctomycetia</taxon>
        <taxon>Pirellulales</taxon>
        <taxon>Pirellulaceae</taxon>
        <taxon>Mariniblastus</taxon>
    </lineage>
</organism>
<dbReference type="Pfam" id="PF01557">
    <property type="entry name" value="FAA_hydrolase"/>
    <property type="match status" value="1"/>
</dbReference>
<dbReference type="EMBL" id="CP042912">
    <property type="protein sequence ID" value="QEG23195.1"/>
    <property type="molecule type" value="Genomic_DNA"/>
</dbReference>
<name>A0A5B9PDC4_9BACT</name>
<proteinExistence type="predicted"/>
<dbReference type="Gene3D" id="3.90.850.10">
    <property type="entry name" value="Fumarylacetoacetase-like, C-terminal domain"/>
    <property type="match status" value="1"/>
</dbReference>
<dbReference type="AlphaFoldDB" id="A0A5B9PDC4"/>
<evidence type="ECO:0000313" key="2">
    <source>
        <dbReference type="EMBL" id="QEG23195.1"/>
    </source>
</evidence>
<dbReference type="PANTHER" id="PTHR43211:SF1">
    <property type="entry name" value="BLL6422 PROTEIN"/>
    <property type="match status" value="1"/>
</dbReference>
<reference evidence="2 3" key="1">
    <citation type="submission" date="2019-08" db="EMBL/GenBank/DDBJ databases">
        <title>Deep-cultivation of Planctomycetes and their phenomic and genomic characterization uncovers novel biology.</title>
        <authorList>
            <person name="Wiegand S."/>
            <person name="Jogler M."/>
            <person name="Boedeker C."/>
            <person name="Pinto D."/>
            <person name="Vollmers J."/>
            <person name="Rivas-Marin E."/>
            <person name="Kohn T."/>
            <person name="Peeters S.H."/>
            <person name="Heuer A."/>
            <person name="Rast P."/>
            <person name="Oberbeckmann S."/>
            <person name="Bunk B."/>
            <person name="Jeske O."/>
            <person name="Meyerdierks A."/>
            <person name="Storesund J.E."/>
            <person name="Kallscheuer N."/>
            <person name="Luecker S."/>
            <person name="Lage O.M."/>
            <person name="Pohl T."/>
            <person name="Merkel B.J."/>
            <person name="Hornburger P."/>
            <person name="Mueller R.-W."/>
            <person name="Bruemmer F."/>
            <person name="Labrenz M."/>
            <person name="Spormann A.M."/>
            <person name="Op den Camp H."/>
            <person name="Overmann J."/>
            <person name="Amann R."/>
            <person name="Jetten M.S.M."/>
            <person name="Mascher T."/>
            <person name="Medema M.H."/>
            <person name="Devos D.P."/>
            <person name="Kaster A.-K."/>
            <person name="Ovreas L."/>
            <person name="Rohde M."/>
            <person name="Galperin M.Y."/>
            <person name="Jogler C."/>
        </authorList>
    </citation>
    <scope>NUCLEOTIDE SEQUENCE [LARGE SCALE GENOMIC DNA]</scope>
    <source>
        <strain evidence="2 3">FC18</strain>
    </source>
</reference>
<dbReference type="OrthoDB" id="9805307at2"/>
<keyword evidence="2" id="KW-0456">Lyase</keyword>
<dbReference type="PANTHER" id="PTHR43211">
    <property type="entry name" value="FUMARYLACETOACETATE HYDROLASE"/>
    <property type="match status" value="1"/>
</dbReference>
<dbReference type="InterPro" id="IPR036663">
    <property type="entry name" value="Fumarylacetoacetase_C_sf"/>
</dbReference>
<gene>
    <name evidence="2" type="ORF">MFFC18_30910</name>
</gene>
<dbReference type="Proteomes" id="UP000322214">
    <property type="component" value="Chromosome"/>
</dbReference>
<dbReference type="EC" id="4.3.2.3" evidence="2"/>
<dbReference type="InterPro" id="IPR011234">
    <property type="entry name" value="Fumarylacetoacetase-like_C"/>
</dbReference>
<dbReference type="RefSeq" id="WP_075083286.1">
    <property type="nucleotide sequence ID" value="NZ_CP042912.1"/>
</dbReference>
<dbReference type="SUPFAM" id="SSF56529">
    <property type="entry name" value="FAH"/>
    <property type="match status" value="1"/>
</dbReference>
<evidence type="ECO:0000313" key="3">
    <source>
        <dbReference type="Proteomes" id="UP000322214"/>
    </source>
</evidence>
<feature type="domain" description="Fumarylacetoacetase-like C-terminal" evidence="1">
    <location>
        <begin position="21"/>
        <end position="243"/>
    </location>
</feature>
<dbReference type="STRING" id="980251.GCA_001642875_00487"/>